<keyword evidence="5" id="KW-1185">Reference proteome</keyword>
<evidence type="ECO:0000259" key="3">
    <source>
        <dbReference type="Pfam" id="PF02826"/>
    </source>
</evidence>
<accession>A0ABN9LCK7</accession>
<dbReference type="InterPro" id="IPR050223">
    <property type="entry name" value="D-isomer_2-hydroxyacid_DH"/>
</dbReference>
<dbReference type="Proteomes" id="UP001176940">
    <property type="component" value="Unassembled WGS sequence"/>
</dbReference>
<proteinExistence type="inferred from homology"/>
<evidence type="ECO:0000313" key="4">
    <source>
        <dbReference type="EMBL" id="CAJ0938690.1"/>
    </source>
</evidence>
<dbReference type="Pfam" id="PF02826">
    <property type="entry name" value="2-Hacid_dh_C"/>
    <property type="match status" value="1"/>
</dbReference>
<dbReference type="SUPFAM" id="SSF51735">
    <property type="entry name" value="NAD(P)-binding Rossmann-fold domains"/>
    <property type="match status" value="1"/>
</dbReference>
<dbReference type="PROSITE" id="PS00065">
    <property type="entry name" value="D_2_HYDROXYACID_DH_1"/>
    <property type="match status" value="1"/>
</dbReference>
<protein>
    <recommendedName>
        <fullName evidence="3">D-isomer specific 2-hydroxyacid dehydrogenase NAD-binding domain-containing protein</fullName>
    </recommendedName>
</protein>
<evidence type="ECO:0000256" key="1">
    <source>
        <dbReference type="ARBA" id="ARBA00005854"/>
    </source>
</evidence>
<dbReference type="PANTHER" id="PTHR10996">
    <property type="entry name" value="2-HYDROXYACID DEHYDROGENASE-RELATED"/>
    <property type="match status" value="1"/>
</dbReference>
<dbReference type="PANTHER" id="PTHR10996:SF257">
    <property type="entry name" value="GLYOXYLATE REDUCTASE 1"/>
    <property type="match status" value="1"/>
</dbReference>
<feature type="domain" description="D-isomer specific 2-hydroxyacid dehydrogenase NAD-binding" evidence="3">
    <location>
        <begin position="160"/>
        <end position="293"/>
    </location>
</feature>
<dbReference type="InterPro" id="IPR036291">
    <property type="entry name" value="NAD(P)-bd_dom_sf"/>
</dbReference>
<evidence type="ECO:0000256" key="2">
    <source>
        <dbReference type="ARBA" id="ARBA00023002"/>
    </source>
</evidence>
<dbReference type="Gene3D" id="3.40.50.720">
    <property type="entry name" value="NAD(P)-binding Rossmann-like Domain"/>
    <property type="match status" value="2"/>
</dbReference>
<reference evidence="4" key="1">
    <citation type="submission" date="2023-07" db="EMBL/GenBank/DDBJ databases">
        <authorList>
            <person name="Stuckert A."/>
        </authorList>
    </citation>
    <scope>NUCLEOTIDE SEQUENCE</scope>
</reference>
<name>A0ABN9LCK7_9NEOB</name>
<dbReference type="SUPFAM" id="SSF52283">
    <property type="entry name" value="Formate/glycerate dehydrogenase catalytic domain-like"/>
    <property type="match status" value="1"/>
</dbReference>
<dbReference type="InterPro" id="IPR029752">
    <property type="entry name" value="D-isomer_DH_CS1"/>
</dbReference>
<evidence type="ECO:0000313" key="5">
    <source>
        <dbReference type="Proteomes" id="UP001176940"/>
    </source>
</evidence>
<sequence>MRRAEIPTLAFDALHNGCSGCISPAHPLPHCEVRGVLNNVITYFVAIMEERPYALMSHSGGSKGFPQKFETIVKEHFHILYLEEFTSNKNAYAPKVKALLMWWHLPVVDKELLDSLPNLKVIASSGAGVDHLDLKLITNYGIIVTNTPHLGDDATADTGMALMLSSAKNIVEGNRISHSPDTTYFDFNREGDDITEATLGIIGMGSIGYSIAQRAKGFRMRILYHNRKRRTVEEEVAVGAEYCSTMTDLLRQSDFVMIVVTLNSDTHNLIGREELKLMKPTAHLINISRVKMVYRVYVNEKKLYFLNLPNGCNETKSEKCKGV</sequence>
<gene>
    <name evidence="4" type="ORF">RIMI_LOCUS7738318</name>
</gene>
<keyword evidence="2" id="KW-0560">Oxidoreductase</keyword>
<comment type="caution">
    <text evidence="4">The sequence shown here is derived from an EMBL/GenBank/DDBJ whole genome shotgun (WGS) entry which is preliminary data.</text>
</comment>
<dbReference type="InterPro" id="IPR006140">
    <property type="entry name" value="D-isomer_DH_NAD-bd"/>
</dbReference>
<comment type="similarity">
    <text evidence="1">Belongs to the D-isomer specific 2-hydroxyacid dehydrogenase family.</text>
</comment>
<organism evidence="4 5">
    <name type="scientific">Ranitomeya imitator</name>
    <name type="common">mimic poison frog</name>
    <dbReference type="NCBI Taxonomy" id="111125"/>
    <lineage>
        <taxon>Eukaryota</taxon>
        <taxon>Metazoa</taxon>
        <taxon>Chordata</taxon>
        <taxon>Craniata</taxon>
        <taxon>Vertebrata</taxon>
        <taxon>Euteleostomi</taxon>
        <taxon>Amphibia</taxon>
        <taxon>Batrachia</taxon>
        <taxon>Anura</taxon>
        <taxon>Neobatrachia</taxon>
        <taxon>Hyloidea</taxon>
        <taxon>Dendrobatidae</taxon>
        <taxon>Dendrobatinae</taxon>
        <taxon>Ranitomeya</taxon>
    </lineage>
</organism>
<dbReference type="EMBL" id="CAUEEQ010014857">
    <property type="protein sequence ID" value="CAJ0938690.1"/>
    <property type="molecule type" value="Genomic_DNA"/>
</dbReference>